<protein>
    <recommendedName>
        <fullName evidence="3">WAP domain-containing protein</fullName>
    </recommendedName>
</protein>
<dbReference type="EMBL" id="JAXCGZ010007805">
    <property type="protein sequence ID" value="KAK7078487.1"/>
    <property type="molecule type" value="Genomic_DNA"/>
</dbReference>
<proteinExistence type="predicted"/>
<dbReference type="Proteomes" id="UP001381693">
    <property type="component" value="Unassembled WGS sequence"/>
</dbReference>
<dbReference type="InterPro" id="IPR036645">
    <property type="entry name" value="Elafin-like_sf"/>
</dbReference>
<accession>A0AAN9ABY0</accession>
<evidence type="ECO:0000313" key="1">
    <source>
        <dbReference type="EMBL" id="KAK7078487.1"/>
    </source>
</evidence>
<dbReference type="SUPFAM" id="SSF57256">
    <property type="entry name" value="Elafin-like"/>
    <property type="match status" value="1"/>
</dbReference>
<name>A0AAN9ABY0_HALRR</name>
<reference evidence="1 2" key="1">
    <citation type="submission" date="2023-11" db="EMBL/GenBank/DDBJ databases">
        <title>Halocaridina rubra genome assembly.</title>
        <authorList>
            <person name="Smith C."/>
        </authorList>
    </citation>
    <scope>NUCLEOTIDE SEQUENCE [LARGE SCALE GENOMIC DNA]</scope>
    <source>
        <strain evidence="1">EP-1</strain>
        <tissue evidence="1">Whole</tissue>
    </source>
</reference>
<dbReference type="AlphaFoldDB" id="A0AAN9ABY0"/>
<evidence type="ECO:0008006" key="3">
    <source>
        <dbReference type="Google" id="ProtNLM"/>
    </source>
</evidence>
<comment type="caution">
    <text evidence="1">The sequence shown here is derived from an EMBL/GenBank/DDBJ whole genome shotgun (WGS) entry which is preliminary data.</text>
</comment>
<gene>
    <name evidence="1" type="ORF">SK128_015509</name>
</gene>
<sequence length="78" mass="8505">MHEGRCPEEEEQVCKSTGVFLNPKISKQKKASGAIRLVSGPGKEQLSCASDGYCSAEEKCCPSQCARKHICMKAIDEE</sequence>
<organism evidence="1 2">
    <name type="scientific">Halocaridina rubra</name>
    <name type="common">Hawaiian red shrimp</name>
    <dbReference type="NCBI Taxonomy" id="373956"/>
    <lineage>
        <taxon>Eukaryota</taxon>
        <taxon>Metazoa</taxon>
        <taxon>Ecdysozoa</taxon>
        <taxon>Arthropoda</taxon>
        <taxon>Crustacea</taxon>
        <taxon>Multicrustacea</taxon>
        <taxon>Malacostraca</taxon>
        <taxon>Eumalacostraca</taxon>
        <taxon>Eucarida</taxon>
        <taxon>Decapoda</taxon>
        <taxon>Pleocyemata</taxon>
        <taxon>Caridea</taxon>
        <taxon>Atyoidea</taxon>
        <taxon>Atyidae</taxon>
        <taxon>Halocaridina</taxon>
    </lineage>
</organism>
<evidence type="ECO:0000313" key="2">
    <source>
        <dbReference type="Proteomes" id="UP001381693"/>
    </source>
</evidence>
<keyword evidence="2" id="KW-1185">Reference proteome</keyword>